<keyword evidence="3" id="KW-1015">Disulfide bond</keyword>
<reference evidence="8 9" key="1">
    <citation type="submission" date="2024-10" db="EMBL/GenBank/DDBJ databases">
        <authorList>
            <person name="Yang X.-N."/>
        </authorList>
    </citation>
    <scope>NUCLEOTIDE SEQUENCE [LARGE SCALE GENOMIC DNA]</scope>
    <source>
        <strain evidence="8 9">CAU 1059</strain>
    </source>
</reference>
<keyword evidence="9" id="KW-1185">Reference proteome</keyword>
<feature type="signal peptide" evidence="6">
    <location>
        <begin position="1"/>
        <end position="24"/>
    </location>
</feature>
<dbReference type="InterPro" id="IPR018247">
    <property type="entry name" value="EF_Hand_1_Ca_BS"/>
</dbReference>
<dbReference type="Gene3D" id="1.10.238.10">
    <property type="entry name" value="EF-hand"/>
    <property type="match status" value="2"/>
</dbReference>
<comment type="caution">
    <text evidence="8">The sequence shown here is derived from an EMBL/GenBank/DDBJ whole genome shotgun (WGS) entry which is preliminary data.</text>
</comment>
<gene>
    <name evidence="8" type="ORF">ACGRVM_14920</name>
</gene>
<dbReference type="Pfam" id="PF10591">
    <property type="entry name" value="SPARC_Ca_bdg"/>
    <property type="match status" value="1"/>
</dbReference>
<evidence type="ECO:0000256" key="3">
    <source>
        <dbReference type="ARBA" id="ARBA00023157"/>
    </source>
</evidence>
<dbReference type="InterPro" id="IPR002048">
    <property type="entry name" value="EF_hand_dom"/>
</dbReference>
<organism evidence="8 9">
    <name type="scientific">Roseovarius aquimarinus</name>
    <dbReference type="NCBI Taxonomy" id="1229156"/>
    <lineage>
        <taxon>Bacteria</taxon>
        <taxon>Pseudomonadati</taxon>
        <taxon>Pseudomonadota</taxon>
        <taxon>Alphaproteobacteria</taxon>
        <taxon>Rhodobacterales</taxon>
        <taxon>Roseobacteraceae</taxon>
        <taxon>Roseovarius</taxon>
    </lineage>
</organism>
<dbReference type="InterPro" id="IPR019577">
    <property type="entry name" value="SPARC/Testican_Ca-bd-dom"/>
</dbReference>
<dbReference type="PROSITE" id="PS00018">
    <property type="entry name" value="EF_HAND_1"/>
    <property type="match status" value="1"/>
</dbReference>
<evidence type="ECO:0000256" key="5">
    <source>
        <dbReference type="SAM" id="MobiDB-lite"/>
    </source>
</evidence>
<evidence type="ECO:0000259" key="7">
    <source>
        <dbReference type="PROSITE" id="PS50222"/>
    </source>
</evidence>
<sequence>MKHSLTFAMISLMAGLALAPAAQAEGEGPEGGKRGGHLMMLDLDGDGRITRAEVDGAREARFARADADGSGALSLEEMTARAVADATQRAEQRFARLDADGDGQVSKAEMEDKRSERMEKRAMRMFDRVDANDDDVLDEEEIARAMKHHGKKQKDGTEPKAE</sequence>
<evidence type="ECO:0000313" key="9">
    <source>
        <dbReference type="Proteomes" id="UP001607157"/>
    </source>
</evidence>
<proteinExistence type="predicted"/>
<keyword evidence="4" id="KW-0325">Glycoprotein</keyword>
<dbReference type="SUPFAM" id="SSF47473">
    <property type="entry name" value="EF-hand"/>
    <property type="match status" value="1"/>
</dbReference>
<evidence type="ECO:0000256" key="6">
    <source>
        <dbReference type="SAM" id="SignalP"/>
    </source>
</evidence>
<keyword evidence="2" id="KW-0964">Secreted</keyword>
<dbReference type="PROSITE" id="PS50222">
    <property type="entry name" value="EF_HAND_2"/>
    <property type="match status" value="1"/>
</dbReference>
<keyword evidence="6" id="KW-0732">Signal</keyword>
<dbReference type="RefSeq" id="WP_377172930.1">
    <property type="nucleotide sequence ID" value="NZ_JBHTJC010000006.1"/>
</dbReference>
<feature type="chain" id="PRO_5046323802" evidence="6">
    <location>
        <begin position="25"/>
        <end position="162"/>
    </location>
</feature>
<feature type="compositionally biased region" description="Basic and acidic residues" evidence="5">
    <location>
        <begin position="108"/>
        <end position="119"/>
    </location>
</feature>
<dbReference type="Pfam" id="PF13202">
    <property type="entry name" value="EF-hand_5"/>
    <property type="match status" value="2"/>
</dbReference>
<evidence type="ECO:0000256" key="2">
    <source>
        <dbReference type="ARBA" id="ARBA00022525"/>
    </source>
</evidence>
<dbReference type="Proteomes" id="UP001607157">
    <property type="component" value="Unassembled WGS sequence"/>
</dbReference>
<feature type="region of interest" description="Disordered" evidence="5">
    <location>
        <begin position="97"/>
        <end position="119"/>
    </location>
</feature>
<dbReference type="InterPro" id="IPR011992">
    <property type="entry name" value="EF-hand-dom_pair"/>
</dbReference>
<dbReference type="EMBL" id="JBIHMM010000005">
    <property type="protein sequence ID" value="MFH0255196.1"/>
    <property type="molecule type" value="Genomic_DNA"/>
</dbReference>
<dbReference type="SMART" id="SM00054">
    <property type="entry name" value="EFh"/>
    <property type="match status" value="3"/>
</dbReference>
<accession>A0ABW7IAG1</accession>
<name>A0ABW7IAG1_9RHOB</name>
<evidence type="ECO:0000256" key="1">
    <source>
        <dbReference type="ARBA" id="ARBA00004613"/>
    </source>
</evidence>
<protein>
    <submittedName>
        <fullName evidence="8">EF-hand domain-containing protein</fullName>
    </submittedName>
</protein>
<evidence type="ECO:0000313" key="8">
    <source>
        <dbReference type="EMBL" id="MFH0255196.1"/>
    </source>
</evidence>
<feature type="domain" description="EF-hand" evidence="7">
    <location>
        <begin position="117"/>
        <end position="152"/>
    </location>
</feature>
<comment type="subcellular location">
    <subcellularLocation>
        <location evidence="1">Secreted</location>
    </subcellularLocation>
</comment>
<evidence type="ECO:0000256" key="4">
    <source>
        <dbReference type="ARBA" id="ARBA00023180"/>
    </source>
</evidence>